<dbReference type="InterPro" id="IPR023365">
    <property type="entry name" value="Sortase_dom-sf"/>
</dbReference>
<keyword evidence="4" id="KW-1133">Transmembrane helix</keyword>
<comment type="caution">
    <text evidence="5">The sequence shown here is derived from an EMBL/GenBank/DDBJ whole genome shotgun (WGS) entry which is preliminary data.</text>
</comment>
<organism evidence="5 6">
    <name type="scientific">Leucobacter weissii</name>
    <dbReference type="NCBI Taxonomy" id="1983706"/>
    <lineage>
        <taxon>Bacteria</taxon>
        <taxon>Bacillati</taxon>
        <taxon>Actinomycetota</taxon>
        <taxon>Actinomycetes</taxon>
        <taxon>Micrococcales</taxon>
        <taxon>Microbacteriaceae</taxon>
        <taxon>Leucobacter</taxon>
    </lineage>
</organism>
<dbReference type="AlphaFoldDB" id="A0A939MJ65"/>
<evidence type="ECO:0000313" key="6">
    <source>
        <dbReference type="Proteomes" id="UP000664382"/>
    </source>
</evidence>
<dbReference type="CDD" id="cd05827">
    <property type="entry name" value="Sortase_C"/>
    <property type="match status" value="1"/>
</dbReference>
<dbReference type="Pfam" id="PF04203">
    <property type="entry name" value="Sortase"/>
    <property type="match status" value="1"/>
</dbReference>
<evidence type="ECO:0000256" key="3">
    <source>
        <dbReference type="SAM" id="MobiDB-lite"/>
    </source>
</evidence>
<accession>A0A939MJ65</accession>
<feature type="transmembrane region" description="Helical" evidence="4">
    <location>
        <begin position="239"/>
        <end position="258"/>
    </location>
</feature>
<name>A0A939MJ65_9MICO</name>
<sequence>MLGIGALVYSSAADWFATLNHDAEISGYAEEVEALPDGIAEEELSIAQEYNAHLPQGVLRDPYSTAADAEAETAAYRAYEEVLRVSDRGVIGELGYPRLGIVLPVYHGTDDEVLSRGVGHLYGSSLPVGGPSTHAALTSHSGLLNASLFTPLPDARVGDAFTVSVLGETRYYEVDRIETVLPEETESLSIVEGEDYVTLITCTPIGVNSHRLLVRGSRVPAPDGGGAQASGIDGRSAGFPWWAVAFVGGSAVTAYLLFAPSRKRPGARPRRPRSAGPEETT</sequence>
<keyword evidence="4" id="KW-0472">Membrane</keyword>
<feature type="region of interest" description="Disordered" evidence="3">
    <location>
        <begin position="262"/>
        <end position="281"/>
    </location>
</feature>
<dbReference type="SUPFAM" id="SSF63817">
    <property type="entry name" value="Sortase"/>
    <property type="match status" value="1"/>
</dbReference>
<reference evidence="5" key="1">
    <citation type="submission" date="2021-03" db="EMBL/GenBank/DDBJ databases">
        <title>Leucobacter chromiisoli sp. nov., isolated from chromium-containing soil of chemical plant.</title>
        <authorList>
            <person name="Xu Z."/>
        </authorList>
    </citation>
    <scope>NUCLEOTIDE SEQUENCE</scope>
    <source>
        <strain evidence="5">S27</strain>
    </source>
</reference>
<gene>
    <name evidence="5" type="ORF">J4H92_07090</name>
</gene>
<dbReference type="EMBL" id="JAGDYM010000007">
    <property type="protein sequence ID" value="MBO1901718.1"/>
    <property type="molecule type" value="Genomic_DNA"/>
</dbReference>
<proteinExistence type="predicted"/>
<evidence type="ECO:0000256" key="2">
    <source>
        <dbReference type="PIRSR" id="PIRSR605754-1"/>
    </source>
</evidence>
<evidence type="ECO:0000313" key="5">
    <source>
        <dbReference type="EMBL" id="MBO1901718.1"/>
    </source>
</evidence>
<evidence type="ECO:0000256" key="4">
    <source>
        <dbReference type="SAM" id="Phobius"/>
    </source>
</evidence>
<keyword evidence="4" id="KW-0812">Transmembrane</keyword>
<dbReference type="Gene3D" id="2.40.260.10">
    <property type="entry name" value="Sortase"/>
    <property type="match status" value="1"/>
</dbReference>
<evidence type="ECO:0000256" key="1">
    <source>
        <dbReference type="ARBA" id="ARBA00022801"/>
    </source>
</evidence>
<dbReference type="InterPro" id="IPR042002">
    <property type="entry name" value="Sortase_C"/>
</dbReference>
<dbReference type="NCBIfam" id="NF033745">
    <property type="entry name" value="class_C_sortase"/>
    <property type="match status" value="1"/>
</dbReference>
<protein>
    <submittedName>
        <fullName evidence="5">Class C sortase</fullName>
    </submittedName>
</protein>
<feature type="active site" description="Acyl-thioester intermediate" evidence="2">
    <location>
        <position position="202"/>
    </location>
</feature>
<dbReference type="NCBIfam" id="TIGR01076">
    <property type="entry name" value="sortase_fam"/>
    <property type="match status" value="1"/>
</dbReference>
<dbReference type="GO" id="GO:0016787">
    <property type="term" value="F:hydrolase activity"/>
    <property type="evidence" value="ECO:0007669"/>
    <property type="project" value="UniProtKB-KW"/>
</dbReference>
<feature type="active site" description="Proton donor/acceptor" evidence="2">
    <location>
        <position position="140"/>
    </location>
</feature>
<feature type="compositionally biased region" description="Basic residues" evidence="3">
    <location>
        <begin position="262"/>
        <end position="273"/>
    </location>
</feature>
<keyword evidence="6" id="KW-1185">Reference proteome</keyword>
<dbReference type="Proteomes" id="UP000664382">
    <property type="component" value="Unassembled WGS sequence"/>
</dbReference>
<keyword evidence="1" id="KW-0378">Hydrolase</keyword>
<dbReference type="InterPro" id="IPR005754">
    <property type="entry name" value="Sortase"/>
</dbReference>